<keyword evidence="5" id="KW-1185">Reference proteome</keyword>
<feature type="chain" id="PRO_5018100076" evidence="2">
    <location>
        <begin position="26"/>
        <end position="432"/>
    </location>
</feature>
<evidence type="ECO:0000256" key="2">
    <source>
        <dbReference type="SAM" id="SignalP"/>
    </source>
</evidence>
<feature type="domain" description="Secretion system C-terminal sorting" evidence="3">
    <location>
        <begin position="363"/>
        <end position="424"/>
    </location>
</feature>
<evidence type="ECO:0000313" key="4">
    <source>
        <dbReference type="EMBL" id="RMA58746.1"/>
    </source>
</evidence>
<gene>
    <name evidence="4" type="ORF">BXY75_2123</name>
</gene>
<accession>A0A3L9YDG9</accession>
<feature type="signal peptide" evidence="2">
    <location>
        <begin position="1"/>
        <end position="25"/>
    </location>
</feature>
<dbReference type="OrthoDB" id="1210035at2"/>
<dbReference type="InterPro" id="IPR026444">
    <property type="entry name" value="Secre_tail"/>
</dbReference>
<comment type="caution">
    <text evidence="4">The sequence shown here is derived from an EMBL/GenBank/DDBJ whole genome shotgun (WGS) entry which is preliminary data.</text>
</comment>
<protein>
    <submittedName>
        <fullName evidence="4">Putative secreted protein (Por secretion system target)</fullName>
    </submittedName>
</protein>
<reference evidence="4 5" key="1">
    <citation type="submission" date="2018-10" db="EMBL/GenBank/DDBJ databases">
        <title>Genomic Encyclopedia of Archaeal and Bacterial Type Strains, Phase II (KMG-II): from individual species to whole genera.</title>
        <authorList>
            <person name="Goeker M."/>
        </authorList>
    </citation>
    <scope>NUCLEOTIDE SEQUENCE [LARGE SCALE GENOMIC DNA]</scope>
    <source>
        <strain evidence="4 5">DSM 23424</strain>
    </source>
</reference>
<name>A0A3L9YDG9_9FLAO</name>
<proteinExistence type="predicted"/>
<evidence type="ECO:0000259" key="3">
    <source>
        <dbReference type="Pfam" id="PF18962"/>
    </source>
</evidence>
<evidence type="ECO:0000313" key="5">
    <source>
        <dbReference type="Proteomes" id="UP000271339"/>
    </source>
</evidence>
<dbReference type="AlphaFoldDB" id="A0A3L9YDG9"/>
<organism evidence="4 5">
    <name type="scientific">Ulvibacter antarcticus</name>
    <dbReference type="NCBI Taxonomy" id="442714"/>
    <lineage>
        <taxon>Bacteria</taxon>
        <taxon>Pseudomonadati</taxon>
        <taxon>Bacteroidota</taxon>
        <taxon>Flavobacteriia</taxon>
        <taxon>Flavobacteriales</taxon>
        <taxon>Flavobacteriaceae</taxon>
        <taxon>Ulvibacter</taxon>
    </lineage>
</organism>
<dbReference type="Proteomes" id="UP000271339">
    <property type="component" value="Unassembled WGS sequence"/>
</dbReference>
<dbReference type="EMBL" id="REFC01000013">
    <property type="protein sequence ID" value="RMA58746.1"/>
    <property type="molecule type" value="Genomic_DNA"/>
</dbReference>
<sequence>MKKKLSFIKSLLIICLLLGAASVQAQVELKVLTQGSTRFSDVNDAGFGITVNQYYDFATNQLTPIESDAFSMVAINNNENVAGTMFYDEPNFILQAAYRIGGIWNPIGYLPTQDPSTDEYTVYGISPNSQYITGQTNIGFDYGGFLFDTQSEVLIGTFDPEGEASASYAVNDNGIMVGWVDRPDSGGTLRVPAYRTLDGEYHFIPEGQLPVLSGDNTIGDINSSNVMVGDFDLQPFIFDMATNTFTSFENPVGAQYAAFTSISDNGVVVGFAEVDFQVRDAIIYHPSLGSQPLYLKDVLADNGVTVNTSDGLLGTAISVSPNGQYIAGWVNGPPPFAEGWMVNLDDLIVLGVQNVSHNNISFYPNPVENILYLNSKEAIDSVAVCTITGQEVSNFTLSENLNELNLANLASGVYLVKVLSNGSVENLKIVKQ</sequence>
<dbReference type="Pfam" id="PF18962">
    <property type="entry name" value="Por_Secre_tail"/>
    <property type="match status" value="1"/>
</dbReference>
<dbReference type="NCBIfam" id="TIGR04183">
    <property type="entry name" value="Por_Secre_tail"/>
    <property type="match status" value="1"/>
</dbReference>
<keyword evidence="1 2" id="KW-0732">Signal</keyword>
<evidence type="ECO:0000256" key="1">
    <source>
        <dbReference type="ARBA" id="ARBA00022729"/>
    </source>
</evidence>
<dbReference type="RefSeq" id="WP_121907690.1">
    <property type="nucleotide sequence ID" value="NZ_REFC01000013.1"/>
</dbReference>